<dbReference type="EMBL" id="CP011371">
    <property type="protein sequence ID" value="AKJ29347.1"/>
    <property type="molecule type" value="Genomic_DNA"/>
</dbReference>
<dbReference type="PROSITE" id="PS51257">
    <property type="entry name" value="PROKAR_LIPOPROTEIN"/>
    <property type="match status" value="1"/>
</dbReference>
<dbReference type="Proteomes" id="UP000035352">
    <property type="component" value="Chromosome"/>
</dbReference>
<reference evidence="2 3" key="1">
    <citation type="submission" date="2015-05" db="EMBL/GenBank/DDBJ databases">
        <authorList>
            <person name="Tang B."/>
            <person name="Yu Y."/>
        </authorList>
    </citation>
    <scope>NUCLEOTIDE SEQUENCE [LARGE SCALE GENOMIC DNA]</scope>
    <source>
        <strain evidence="2 3">DSM 7029</strain>
    </source>
</reference>
<organism evidence="2 3">
    <name type="scientific">Caldimonas brevitalea</name>
    <dbReference type="NCBI Taxonomy" id="413882"/>
    <lineage>
        <taxon>Bacteria</taxon>
        <taxon>Pseudomonadati</taxon>
        <taxon>Pseudomonadota</taxon>
        <taxon>Betaproteobacteria</taxon>
        <taxon>Burkholderiales</taxon>
        <taxon>Sphaerotilaceae</taxon>
        <taxon>Caldimonas</taxon>
    </lineage>
</organism>
<dbReference type="InterPro" id="IPR015943">
    <property type="entry name" value="WD40/YVTN_repeat-like_dom_sf"/>
</dbReference>
<evidence type="ECO:0000313" key="3">
    <source>
        <dbReference type="Proteomes" id="UP000035352"/>
    </source>
</evidence>
<accession>A0A0G3BJ06</accession>
<dbReference type="KEGG" id="pbh:AAW51_2656"/>
<protein>
    <recommendedName>
        <fullName evidence="4">Exo-alpha-sialidase</fullName>
    </recommendedName>
</protein>
<dbReference type="Gene3D" id="2.130.10.10">
    <property type="entry name" value="YVTN repeat-like/Quinoprotein amine dehydrogenase"/>
    <property type="match status" value="1"/>
</dbReference>
<evidence type="ECO:0000256" key="1">
    <source>
        <dbReference type="SAM" id="SignalP"/>
    </source>
</evidence>
<keyword evidence="3" id="KW-1185">Reference proteome</keyword>
<keyword evidence="1" id="KW-0732">Signal</keyword>
<gene>
    <name evidence="2" type="ORF">AAW51_2656</name>
</gene>
<name>A0A0G3BJ06_9BURK</name>
<feature type="chain" id="PRO_5002551564" description="Exo-alpha-sialidase" evidence="1">
    <location>
        <begin position="23"/>
        <end position="513"/>
    </location>
</feature>
<feature type="signal peptide" evidence="1">
    <location>
        <begin position="1"/>
        <end position="22"/>
    </location>
</feature>
<sequence>MRRRLLALVLLLPMFAALYGCASAPSVPANPSVHGVIVLRFINLGDVPIHSVTVSTDDGDAFNLPAHRLAHSSSRVVWGVITPGTYRLTALNGYKAALTGLESGSGPVTVAIAKQSGTFVVEAGRTTQLDTLVVQPKPESATPDPNALYHVYIDPTPAPADALLKARPELTEPWGGKAYLGWTPGSIPAASRGNLNSARARLTAAVSPLMVGDRFLAGQQLGVVMEQRADGTVRRYSTGTLGQIDVLCDIGDNRLLAGGEEGFVGLSEDGGVTWRRLSGPAGREHVALLARGSNGKLYMVTRDWNVTHVYESDARPVQWRPIRQIESNGAPSVRKDARRLPTPIEDRAVMTRDRLVVHTQPAVLSSLDLRTGQWEVTKTPHYFVEGLVGTPDGYVVGIGAMGEARYHVYGTTDYGRTWTSVDSFHSMGLPIFVDKQRGYLLAADFSLTSSALHRRPNRMRRTEDGGKSWVTIGPDQTGWDFMQALKVSPDGKILYSVKDGRVVTSRDEGKSWR</sequence>
<dbReference type="SUPFAM" id="SSF50939">
    <property type="entry name" value="Sialidases"/>
    <property type="match status" value="1"/>
</dbReference>
<dbReference type="InterPro" id="IPR036278">
    <property type="entry name" value="Sialidase_sf"/>
</dbReference>
<evidence type="ECO:0000313" key="2">
    <source>
        <dbReference type="EMBL" id="AKJ29347.1"/>
    </source>
</evidence>
<dbReference type="CDD" id="cd15482">
    <property type="entry name" value="Sialidase_non-viral"/>
    <property type="match status" value="1"/>
</dbReference>
<evidence type="ECO:0008006" key="4">
    <source>
        <dbReference type="Google" id="ProtNLM"/>
    </source>
</evidence>
<proteinExistence type="predicted"/>
<dbReference type="AlphaFoldDB" id="A0A0G3BJ06"/>